<feature type="domain" description="F5/8 type C" evidence="7">
    <location>
        <begin position="365"/>
        <end position="468"/>
    </location>
</feature>
<dbReference type="Gene3D" id="3.20.20.80">
    <property type="entry name" value="Glycosidases"/>
    <property type="match status" value="1"/>
</dbReference>
<dbReference type="GO" id="GO:0005764">
    <property type="term" value="C:lysosome"/>
    <property type="evidence" value="ECO:0007669"/>
    <property type="project" value="TreeGrafter"/>
</dbReference>
<reference evidence="9 10" key="1">
    <citation type="submission" date="2013-08" db="EMBL/GenBank/DDBJ databases">
        <authorList>
            <person name="Durkin A.S."/>
            <person name="Haft D.R."/>
            <person name="McCorrison J."/>
            <person name="Torralba M."/>
            <person name="Gillis M."/>
            <person name="Haft D.H."/>
            <person name="Methe B."/>
            <person name="Sutton G."/>
            <person name="Nelson K.E."/>
        </authorList>
    </citation>
    <scope>NUCLEOTIDE SEQUENCE [LARGE SCALE GENOMIC DNA]</scope>
    <source>
        <strain evidence="9 10">F0067</strain>
    </source>
</reference>
<dbReference type="AlphaFoldDB" id="U2NLN6"/>
<dbReference type="InterPro" id="IPR000421">
    <property type="entry name" value="FA58C"/>
</dbReference>
<evidence type="ECO:0000256" key="6">
    <source>
        <dbReference type="SAM" id="SignalP"/>
    </source>
</evidence>
<dbReference type="InterPro" id="IPR057739">
    <property type="entry name" value="Glyco_hydro_29_N"/>
</dbReference>
<evidence type="ECO:0000256" key="3">
    <source>
        <dbReference type="ARBA" id="ARBA00022729"/>
    </source>
</evidence>
<dbReference type="EMBL" id="AWEY01000032">
    <property type="protein sequence ID" value="ERK38970.1"/>
    <property type="molecule type" value="Genomic_DNA"/>
</dbReference>
<comment type="caution">
    <text evidence="9">The sequence shown here is derived from an EMBL/GenBank/DDBJ whole genome shotgun (WGS) entry which is preliminary data.</text>
</comment>
<evidence type="ECO:0000256" key="2">
    <source>
        <dbReference type="ARBA" id="ARBA00012662"/>
    </source>
</evidence>
<dbReference type="SUPFAM" id="SSF49785">
    <property type="entry name" value="Galactose-binding domain-like"/>
    <property type="match status" value="2"/>
</dbReference>
<name>U2NLN6_9BACT</name>
<dbReference type="GO" id="GO:0006004">
    <property type="term" value="P:fucose metabolic process"/>
    <property type="evidence" value="ECO:0007669"/>
    <property type="project" value="TreeGrafter"/>
</dbReference>
<dbReference type="PATRIC" id="fig|1115809.3.peg.1803"/>
<dbReference type="RefSeq" id="WP_021590105.1">
    <property type="nucleotide sequence ID" value="NZ_AWEY01000032.1"/>
</dbReference>
<gene>
    <name evidence="9" type="ORF">HMPREF9135_0795</name>
</gene>
<dbReference type="PANTHER" id="PTHR10030">
    <property type="entry name" value="ALPHA-L-FUCOSIDASE"/>
    <property type="match status" value="1"/>
</dbReference>
<evidence type="ECO:0000259" key="7">
    <source>
        <dbReference type="Pfam" id="PF00754"/>
    </source>
</evidence>
<dbReference type="InterPro" id="IPR000933">
    <property type="entry name" value="Glyco_hydro_29"/>
</dbReference>
<protein>
    <recommendedName>
        <fullName evidence="2">alpha-L-fucosidase</fullName>
        <ecNumber evidence="2">3.2.1.51</ecNumber>
    </recommendedName>
</protein>
<dbReference type="SUPFAM" id="SSF51445">
    <property type="entry name" value="(Trans)glycosidases"/>
    <property type="match status" value="1"/>
</dbReference>
<evidence type="ECO:0000256" key="1">
    <source>
        <dbReference type="ARBA" id="ARBA00007951"/>
    </source>
</evidence>
<dbReference type="InterPro" id="IPR017853">
    <property type="entry name" value="GH"/>
</dbReference>
<feature type="signal peptide" evidence="6">
    <location>
        <begin position="1"/>
        <end position="20"/>
    </location>
</feature>
<evidence type="ECO:0000256" key="4">
    <source>
        <dbReference type="ARBA" id="ARBA00022801"/>
    </source>
</evidence>
<keyword evidence="10" id="KW-1185">Reference proteome</keyword>
<dbReference type="EC" id="3.2.1.51" evidence="2"/>
<dbReference type="GO" id="GO:0016139">
    <property type="term" value="P:glycoside catabolic process"/>
    <property type="evidence" value="ECO:0007669"/>
    <property type="project" value="TreeGrafter"/>
</dbReference>
<sequence length="605" mass="68276">MTKKEVLFGLCMTAAVVANAQKAAPAPILPVPEARQVAWQQLETYAFVHFGPNTFNDREWGYGDADPQLFNPTSLDCEQWARTVKAAGMKGIILTAKHHDGFCLWPTKYTDYSLRNSPYKDGKGDVVGELAAACRKYGLKLGLYLSPWDRHQAFYGTDLYREYFYAQLTELLTQYGPLFEVWFDGANGGDGWYGGARETRTIDKRTYYDFPRAWKMVDKLQPEAVIFGNGGPGCRWVGNERGYAFATNWSFIRSNDVHAGYTKHWELQHGHADGDKWVAAECDVSIRPGWFYRASEDDKVKSVDHLVDLYYRSVGHNSTLLVNLPVDRRGLVHPTDSTRLVEFHKQIAAELRTNLIRKANMLSATNTRDGFAVGNMVDGNYDTYWATEDGCTTADITIRFGKAEKVNRLRLQEYIPLGQRVRKFQVEYLAKAGWLPVDAGEETTTVGYKRLLRFKTVLTKAIRIRVTDARGPLCINELGAYYAPGAKDSFVEKEEELKGLDCREVARTDNSVTLDLGKTQQVKSFFYVPGRDKDARGLVSNYEILIGQSLDAMQVVASGEFSNIRNNPVMQSVYFTPADARFVTLRATRMVVPGEKLGFDKIAVR</sequence>
<keyword evidence="4" id="KW-0378">Hydrolase</keyword>
<dbReference type="Gene3D" id="2.60.120.260">
    <property type="entry name" value="Galactose-binding domain-like"/>
    <property type="match status" value="2"/>
</dbReference>
<dbReference type="SMART" id="SM00812">
    <property type="entry name" value="Alpha_L_fucos"/>
    <property type="match status" value="1"/>
</dbReference>
<accession>U2NLN6</accession>
<evidence type="ECO:0000256" key="5">
    <source>
        <dbReference type="ARBA" id="ARBA00023295"/>
    </source>
</evidence>
<feature type="domain" description="Glycoside hydrolase family 29 N-terminal" evidence="8">
    <location>
        <begin position="40"/>
        <end position="342"/>
    </location>
</feature>
<dbReference type="Pfam" id="PF00754">
    <property type="entry name" value="F5_F8_type_C"/>
    <property type="match status" value="1"/>
</dbReference>
<evidence type="ECO:0000313" key="9">
    <source>
        <dbReference type="EMBL" id="ERK38970.1"/>
    </source>
</evidence>
<keyword evidence="5" id="KW-0326">Glycosidase</keyword>
<feature type="chain" id="PRO_5004633131" description="alpha-L-fucosidase" evidence="6">
    <location>
        <begin position="21"/>
        <end position="605"/>
    </location>
</feature>
<dbReference type="PANTHER" id="PTHR10030:SF37">
    <property type="entry name" value="ALPHA-L-FUCOSIDASE-RELATED"/>
    <property type="match status" value="1"/>
</dbReference>
<organism evidence="9 10">
    <name type="scientific">Segatella baroniae F0067</name>
    <dbReference type="NCBI Taxonomy" id="1115809"/>
    <lineage>
        <taxon>Bacteria</taxon>
        <taxon>Pseudomonadati</taxon>
        <taxon>Bacteroidota</taxon>
        <taxon>Bacteroidia</taxon>
        <taxon>Bacteroidales</taxon>
        <taxon>Prevotellaceae</taxon>
        <taxon>Segatella</taxon>
    </lineage>
</organism>
<dbReference type="FunFam" id="3.20.20.80:FF:000052">
    <property type="entry name" value="Putative alpha-L-fucosidase 1"/>
    <property type="match status" value="1"/>
</dbReference>
<evidence type="ECO:0000313" key="10">
    <source>
        <dbReference type="Proteomes" id="UP000016648"/>
    </source>
</evidence>
<dbReference type="Proteomes" id="UP000016648">
    <property type="component" value="Unassembled WGS sequence"/>
</dbReference>
<keyword evidence="3 6" id="KW-0732">Signal</keyword>
<dbReference type="InterPro" id="IPR008979">
    <property type="entry name" value="Galactose-bd-like_sf"/>
</dbReference>
<dbReference type="GO" id="GO:0004560">
    <property type="term" value="F:alpha-L-fucosidase activity"/>
    <property type="evidence" value="ECO:0007669"/>
    <property type="project" value="InterPro"/>
</dbReference>
<proteinExistence type="inferred from homology"/>
<dbReference type="Pfam" id="PF01120">
    <property type="entry name" value="Alpha_L_fucos"/>
    <property type="match status" value="1"/>
</dbReference>
<evidence type="ECO:0000259" key="8">
    <source>
        <dbReference type="Pfam" id="PF01120"/>
    </source>
</evidence>
<comment type="similarity">
    <text evidence="1">Belongs to the glycosyl hydrolase 29 family.</text>
</comment>